<dbReference type="AlphaFoldDB" id="A0A2B4RRU9"/>
<evidence type="ECO:0000256" key="3">
    <source>
        <dbReference type="PROSITE-ProRule" id="PRU10141"/>
    </source>
</evidence>
<dbReference type="PANTHER" id="PTHR44329:SF298">
    <property type="entry name" value="MIXED LINEAGE KINASE DOMAIN-LIKE PROTEIN"/>
    <property type="match status" value="1"/>
</dbReference>
<organism evidence="5 6">
    <name type="scientific">Stylophora pistillata</name>
    <name type="common">Smooth cauliflower coral</name>
    <dbReference type="NCBI Taxonomy" id="50429"/>
    <lineage>
        <taxon>Eukaryota</taxon>
        <taxon>Metazoa</taxon>
        <taxon>Cnidaria</taxon>
        <taxon>Anthozoa</taxon>
        <taxon>Hexacorallia</taxon>
        <taxon>Scleractinia</taxon>
        <taxon>Astrocoeniina</taxon>
        <taxon>Pocilloporidae</taxon>
        <taxon>Stylophora</taxon>
    </lineage>
</organism>
<dbReference type="Gene3D" id="3.30.200.20">
    <property type="entry name" value="Phosphorylase Kinase, domain 1"/>
    <property type="match status" value="1"/>
</dbReference>
<dbReference type="PROSITE" id="PS50011">
    <property type="entry name" value="PROTEIN_KINASE_DOM"/>
    <property type="match status" value="1"/>
</dbReference>
<dbReference type="InterPro" id="IPR051681">
    <property type="entry name" value="Ser/Thr_Kinases-Pseudokinases"/>
</dbReference>
<dbReference type="GO" id="GO:0097527">
    <property type="term" value="P:necroptotic signaling pathway"/>
    <property type="evidence" value="ECO:0007669"/>
    <property type="project" value="TreeGrafter"/>
</dbReference>
<keyword evidence="5" id="KW-0808">Transferase</keyword>
<feature type="domain" description="Protein kinase" evidence="4">
    <location>
        <begin position="63"/>
        <end position="243"/>
    </location>
</feature>
<evidence type="ECO:0000313" key="5">
    <source>
        <dbReference type="EMBL" id="PFX19529.1"/>
    </source>
</evidence>
<dbReference type="GO" id="GO:0004672">
    <property type="term" value="F:protein kinase activity"/>
    <property type="evidence" value="ECO:0007669"/>
    <property type="project" value="InterPro"/>
</dbReference>
<evidence type="ECO:0000256" key="1">
    <source>
        <dbReference type="ARBA" id="ARBA00022741"/>
    </source>
</evidence>
<accession>A0A2B4RRU9</accession>
<evidence type="ECO:0000313" key="6">
    <source>
        <dbReference type="Proteomes" id="UP000225706"/>
    </source>
</evidence>
<reference evidence="6" key="1">
    <citation type="journal article" date="2017" name="bioRxiv">
        <title>Comparative analysis of the genomes of Stylophora pistillata and Acropora digitifera provides evidence for extensive differences between species of corals.</title>
        <authorList>
            <person name="Voolstra C.R."/>
            <person name="Li Y."/>
            <person name="Liew Y.J."/>
            <person name="Baumgarten S."/>
            <person name="Zoccola D."/>
            <person name="Flot J.-F."/>
            <person name="Tambutte S."/>
            <person name="Allemand D."/>
            <person name="Aranda M."/>
        </authorList>
    </citation>
    <scope>NUCLEOTIDE SEQUENCE [LARGE SCALE GENOMIC DNA]</scope>
</reference>
<sequence length="243" mass="27004">MDIGVRGTLKVGGDDRTDERTALGATALKGHLDVDEVTGSRFGEVRGAKDVNEKIKKESTAIEISEKCLGSGGWGKVLEGKYCGCTVAIKKIYEDLLKSSPHYRELFEREMDIASRCHHPCLLQFIGATNDEESPLFVTEFMETSLRKLVEERPLFRSESSVISLDVAHLDVAHLDVAHLDVAHLLPSSKETTPHYSPGYQQCQCVAMATNRPMARQSIGLWCCKLCKGDHDSLPWCRNLQRA</sequence>
<name>A0A2B4RRU9_STYPI</name>
<dbReference type="SUPFAM" id="SSF56112">
    <property type="entry name" value="Protein kinase-like (PK-like)"/>
    <property type="match status" value="1"/>
</dbReference>
<proteinExistence type="predicted"/>
<dbReference type="InterPro" id="IPR011009">
    <property type="entry name" value="Kinase-like_dom_sf"/>
</dbReference>
<dbReference type="SMART" id="SM00220">
    <property type="entry name" value="S_TKc"/>
    <property type="match status" value="1"/>
</dbReference>
<dbReference type="EMBL" id="LSMT01000356">
    <property type="protein sequence ID" value="PFX19529.1"/>
    <property type="molecule type" value="Genomic_DNA"/>
</dbReference>
<dbReference type="Proteomes" id="UP000225706">
    <property type="component" value="Unassembled WGS sequence"/>
</dbReference>
<dbReference type="PROSITE" id="PS00107">
    <property type="entry name" value="PROTEIN_KINASE_ATP"/>
    <property type="match status" value="1"/>
</dbReference>
<dbReference type="Pfam" id="PF00069">
    <property type="entry name" value="Pkinase"/>
    <property type="match status" value="1"/>
</dbReference>
<dbReference type="PANTHER" id="PTHR44329">
    <property type="entry name" value="SERINE/THREONINE-PROTEIN KINASE TNNI3K-RELATED"/>
    <property type="match status" value="1"/>
</dbReference>
<protein>
    <submittedName>
        <fullName evidence="5">Putative tyrosine-protein kinase</fullName>
    </submittedName>
</protein>
<dbReference type="InterPro" id="IPR017441">
    <property type="entry name" value="Protein_kinase_ATP_BS"/>
</dbReference>
<keyword evidence="6" id="KW-1185">Reference proteome</keyword>
<evidence type="ECO:0000259" key="4">
    <source>
        <dbReference type="PROSITE" id="PS50011"/>
    </source>
</evidence>
<keyword evidence="5" id="KW-0418">Kinase</keyword>
<comment type="caution">
    <text evidence="5">The sequence shown here is derived from an EMBL/GenBank/DDBJ whole genome shotgun (WGS) entry which is preliminary data.</text>
</comment>
<keyword evidence="1 3" id="KW-0547">Nucleotide-binding</keyword>
<feature type="binding site" evidence="3">
    <location>
        <position position="91"/>
    </location>
    <ligand>
        <name>ATP</name>
        <dbReference type="ChEBI" id="CHEBI:30616"/>
    </ligand>
</feature>
<keyword evidence="2 3" id="KW-0067">ATP-binding</keyword>
<evidence type="ECO:0000256" key="2">
    <source>
        <dbReference type="ARBA" id="ARBA00022840"/>
    </source>
</evidence>
<gene>
    <name evidence="5" type="ORF">AWC38_SpisGene16051</name>
</gene>
<dbReference type="GO" id="GO:0005524">
    <property type="term" value="F:ATP binding"/>
    <property type="evidence" value="ECO:0007669"/>
    <property type="project" value="UniProtKB-UniRule"/>
</dbReference>
<dbReference type="InterPro" id="IPR000719">
    <property type="entry name" value="Prot_kinase_dom"/>
</dbReference>